<name>A0A9N9L812_9HELO</name>
<dbReference type="AlphaFoldDB" id="A0A9N9L812"/>
<dbReference type="Proteomes" id="UP000696280">
    <property type="component" value="Unassembled WGS sequence"/>
</dbReference>
<organism evidence="2 3">
    <name type="scientific">Hymenoscyphus fraxineus</name>
    <dbReference type="NCBI Taxonomy" id="746836"/>
    <lineage>
        <taxon>Eukaryota</taxon>
        <taxon>Fungi</taxon>
        <taxon>Dikarya</taxon>
        <taxon>Ascomycota</taxon>
        <taxon>Pezizomycotina</taxon>
        <taxon>Leotiomycetes</taxon>
        <taxon>Helotiales</taxon>
        <taxon>Helotiaceae</taxon>
        <taxon>Hymenoscyphus</taxon>
    </lineage>
</organism>
<feature type="region of interest" description="Disordered" evidence="1">
    <location>
        <begin position="1"/>
        <end position="23"/>
    </location>
</feature>
<sequence length="153" mass="16612">MKPRVPFPKLRDLPSTPQPQVTADYTPNKTGNCGLWGSCGTGSAAAVEANPTIVNYDQVGDQSSVSHSYINPYTDPDLRARDTSPNFEPQRHVHIGYDGQPSLCPAVTVKVTTCIVKPPATASSHDSSPARMPFNLANRWLVMLETTCNWVEG</sequence>
<gene>
    <name evidence="2" type="ORF">HYFRA_00012565</name>
</gene>
<keyword evidence="3" id="KW-1185">Reference proteome</keyword>
<accession>A0A9N9L812</accession>
<proteinExistence type="predicted"/>
<reference evidence="2" key="1">
    <citation type="submission" date="2021-07" db="EMBL/GenBank/DDBJ databases">
        <authorList>
            <person name="Durling M."/>
        </authorList>
    </citation>
    <scope>NUCLEOTIDE SEQUENCE</scope>
</reference>
<dbReference type="EMBL" id="CAJVRL010000090">
    <property type="protein sequence ID" value="CAG8959207.1"/>
    <property type="molecule type" value="Genomic_DNA"/>
</dbReference>
<evidence type="ECO:0000313" key="3">
    <source>
        <dbReference type="Proteomes" id="UP000696280"/>
    </source>
</evidence>
<evidence type="ECO:0000256" key="1">
    <source>
        <dbReference type="SAM" id="MobiDB-lite"/>
    </source>
</evidence>
<comment type="caution">
    <text evidence="2">The sequence shown here is derived from an EMBL/GenBank/DDBJ whole genome shotgun (WGS) entry which is preliminary data.</text>
</comment>
<evidence type="ECO:0000313" key="2">
    <source>
        <dbReference type="EMBL" id="CAG8959207.1"/>
    </source>
</evidence>
<protein>
    <submittedName>
        <fullName evidence="2">Uncharacterized protein</fullName>
    </submittedName>
</protein>
<feature type="region of interest" description="Disordered" evidence="1">
    <location>
        <begin position="67"/>
        <end position="86"/>
    </location>
</feature>